<comment type="function">
    <text evidence="6 9">Catalyzes cyclization of the linear tetrapyrrole, hydroxymethylbilane, to the macrocyclic uroporphyrinogen III.</text>
</comment>
<dbReference type="InterPro" id="IPR003754">
    <property type="entry name" value="4pyrrol_synth_uPrphyn_synth"/>
</dbReference>
<dbReference type="EMBL" id="CP073754">
    <property type="protein sequence ID" value="QWF70985.1"/>
    <property type="molecule type" value="Genomic_DNA"/>
</dbReference>
<evidence type="ECO:0000256" key="3">
    <source>
        <dbReference type="ARBA" id="ARBA00013109"/>
    </source>
</evidence>
<gene>
    <name evidence="11" type="ORF">KEF85_00330</name>
</gene>
<dbReference type="InterPro" id="IPR039793">
    <property type="entry name" value="UROS/Hem4"/>
</dbReference>
<proteinExistence type="inferred from homology"/>
<protein>
    <recommendedName>
        <fullName evidence="7 9">Uroporphyrinogen-III synthase</fullName>
        <ecNumber evidence="3 9">4.2.1.75</ecNumber>
    </recommendedName>
</protein>
<dbReference type="AlphaFoldDB" id="A0A975R920"/>
<dbReference type="Pfam" id="PF02602">
    <property type="entry name" value="HEM4"/>
    <property type="match status" value="1"/>
</dbReference>
<comment type="pathway">
    <text evidence="1 9">Porphyrin-containing compound metabolism; protoporphyrin-IX biosynthesis; coproporphyrinogen-III from 5-aminolevulinate: step 3/4.</text>
</comment>
<dbReference type="RefSeq" id="WP_215582513.1">
    <property type="nucleotide sequence ID" value="NZ_CP073754.1"/>
</dbReference>
<dbReference type="PANTHER" id="PTHR38042:SF1">
    <property type="entry name" value="UROPORPHYRINOGEN-III SYNTHASE, CHLOROPLASTIC"/>
    <property type="match status" value="1"/>
</dbReference>
<dbReference type="CDD" id="cd06578">
    <property type="entry name" value="HemD"/>
    <property type="match status" value="1"/>
</dbReference>
<dbReference type="InterPro" id="IPR036108">
    <property type="entry name" value="4pyrrol_syn_uPrphyn_synt_sf"/>
</dbReference>
<dbReference type="EC" id="4.2.1.75" evidence="3 9"/>
<dbReference type="GO" id="GO:0004852">
    <property type="term" value="F:uroporphyrinogen-III synthase activity"/>
    <property type="evidence" value="ECO:0007669"/>
    <property type="project" value="UniProtKB-UniRule"/>
</dbReference>
<evidence type="ECO:0000256" key="4">
    <source>
        <dbReference type="ARBA" id="ARBA00023239"/>
    </source>
</evidence>
<keyword evidence="5 9" id="KW-0627">Porphyrin biosynthesis</keyword>
<comment type="similarity">
    <text evidence="2 9">Belongs to the uroporphyrinogen-III synthase family.</text>
</comment>
<dbReference type="SUPFAM" id="SSF69618">
    <property type="entry name" value="HemD-like"/>
    <property type="match status" value="1"/>
</dbReference>
<evidence type="ECO:0000256" key="5">
    <source>
        <dbReference type="ARBA" id="ARBA00023244"/>
    </source>
</evidence>
<name>A0A975R920_9GAMM</name>
<evidence type="ECO:0000256" key="1">
    <source>
        <dbReference type="ARBA" id="ARBA00004772"/>
    </source>
</evidence>
<dbReference type="PANTHER" id="PTHR38042">
    <property type="entry name" value="UROPORPHYRINOGEN-III SYNTHASE, CHLOROPLASTIC"/>
    <property type="match status" value="1"/>
</dbReference>
<evidence type="ECO:0000313" key="11">
    <source>
        <dbReference type="EMBL" id="QWF70985.1"/>
    </source>
</evidence>
<keyword evidence="12" id="KW-1185">Reference proteome</keyword>
<comment type="catalytic activity">
    <reaction evidence="8 9">
        <text>hydroxymethylbilane = uroporphyrinogen III + H2O</text>
        <dbReference type="Rhea" id="RHEA:18965"/>
        <dbReference type="ChEBI" id="CHEBI:15377"/>
        <dbReference type="ChEBI" id="CHEBI:57308"/>
        <dbReference type="ChEBI" id="CHEBI:57845"/>
        <dbReference type="EC" id="4.2.1.75"/>
    </reaction>
</comment>
<evidence type="ECO:0000256" key="9">
    <source>
        <dbReference type="RuleBase" id="RU366031"/>
    </source>
</evidence>
<organism evidence="11 12">
    <name type="scientific">Methylomonas paludis</name>
    <dbReference type="NCBI Taxonomy" id="1173101"/>
    <lineage>
        <taxon>Bacteria</taxon>
        <taxon>Pseudomonadati</taxon>
        <taxon>Pseudomonadota</taxon>
        <taxon>Gammaproteobacteria</taxon>
        <taxon>Methylococcales</taxon>
        <taxon>Methylococcaceae</taxon>
        <taxon>Methylomonas</taxon>
    </lineage>
</organism>
<evidence type="ECO:0000259" key="10">
    <source>
        <dbReference type="Pfam" id="PF02602"/>
    </source>
</evidence>
<dbReference type="GO" id="GO:0006780">
    <property type="term" value="P:uroporphyrinogen III biosynthetic process"/>
    <property type="evidence" value="ECO:0007669"/>
    <property type="project" value="UniProtKB-UniRule"/>
</dbReference>
<feature type="domain" description="Tetrapyrrole biosynthesis uroporphyrinogen III synthase" evidence="10">
    <location>
        <begin position="24"/>
        <end position="244"/>
    </location>
</feature>
<evidence type="ECO:0000313" key="12">
    <source>
        <dbReference type="Proteomes" id="UP000676649"/>
    </source>
</evidence>
<evidence type="ECO:0000256" key="6">
    <source>
        <dbReference type="ARBA" id="ARBA00037589"/>
    </source>
</evidence>
<evidence type="ECO:0000256" key="2">
    <source>
        <dbReference type="ARBA" id="ARBA00008133"/>
    </source>
</evidence>
<dbReference type="Proteomes" id="UP000676649">
    <property type="component" value="Chromosome"/>
</dbReference>
<evidence type="ECO:0000256" key="8">
    <source>
        <dbReference type="ARBA" id="ARBA00048617"/>
    </source>
</evidence>
<dbReference type="KEGG" id="mpad:KEF85_00330"/>
<evidence type="ECO:0000256" key="7">
    <source>
        <dbReference type="ARBA" id="ARBA00040167"/>
    </source>
</evidence>
<keyword evidence="4 9" id="KW-0456">Lyase</keyword>
<dbReference type="Gene3D" id="3.40.50.10090">
    <property type="match status" value="2"/>
</dbReference>
<reference evidence="11" key="1">
    <citation type="submission" date="2021-04" db="EMBL/GenBank/DDBJ databases">
        <title>Draft genome sequence data of methanotrophic Methylovulum sp. strain S1L and Methylomonas sp. strain S2AM isolated from boreal lake water columns.</title>
        <authorList>
            <person name="Rissanen A.J."/>
            <person name="Mangayil R."/>
            <person name="Svenning M.M."/>
            <person name="Khanongnuch R."/>
        </authorList>
    </citation>
    <scope>NUCLEOTIDE SEQUENCE</scope>
    <source>
        <strain evidence="11">S2AM</strain>
    </source>
</reference>
<sequence length="260" mass="27718">MTSALPGSRILVTRPAGQADVLCKIIEQSGGKALHLPTLEIIANAPEPQSLQCALNADWLIFTSTNAVDFALSAFSGTMPGTNQPCIAAVGAATAKSLRLAGWQVDCVPIHDYSSEGLLAEPQLADVTGKTCIIVRGVGGREKLAAALRSRGAFVGYLEVYSRQRPTADIRPLTDSLMECQLDAVTVTSVEALHNLLAMLDNRLADLLRALPLIVMSDRIAQTAEQLGFKQIIASRQPTDTAILETLTTLFNGEHSGRIN</sequence>
<accession>A0A975R920</accession>
<dbReference type="GO" id="GO:0006782">
    <property type="term" value="P:protoporphyrinogen IX biosynthetic process"/>
    <property type="evidence" value="ECO:0007669"/>
    <property type="project" value="UniProtKB-UniRule"/>
</dbReference>